<dbReference type="InterPro" id="IPR002999">
    <property type="entry name" value="Tudor"/>
</dbReference>
<dbReference type="PROSITE" id="PS50304">
    <property type="entry name" value="TUDOR"/>
    <property type="match status" value="2"/>
</dbReference>
<evidence type="ECO:0000256" key="2">
    <source>
        <dbReference type="SAM" id="MobiDB-lite"/>
    </source>
</evidence>
<dbReference type="PANTHER" id="PTHR22948:SF72">
    <property type="entry name" value="TUDOR DOMAIN-CONTAINING PROTEIN"/>
    <property type="match status" value="1"/>
</dbReference>
<dbReference type="KEGG" id="bany:112055342"/>
<reference evidence="6" key="1">
    <citation type="submission" date="2025-08" db="UniProtKB">
        <authorList>
            <consortium name="RefSeq"/>
        </authorList>
    </citation>
    <scope>IDENTIFICATION</scope>
</reference>
<dbReference type="PANTHER" id="PTHR22948">
    <property type="entry name" value="TUDOR DOMAIN CONTAINING PROTEIN"/>
    <property type="match status" value="1"/>
</dbReference>
<feature type="domain" description="Tudor" evidence="4">
    <location>
        <begin position="269"/>
        <end position="330"/>
    </location>
</feature>
<dbReference type="SUPFAM" id="SSF63748">
    <property type="entry name" value="Tudor/PWWP/MBT"/>
    <property type="match status" value="2"/>
</dbReference>
<dbReference type="Gene3D" id="2.30.30.140">
    <property type="match status" value="2"/>
</dbReference>
<evidence type="ECO:0000313" key="5">
    <source>
        <dbReference type="Proteomes" id="UP001652582"/>
    </source>
</evidence>
<sequence length="735" mass="82962">MSFLNLATLAMHRRQEMEGCLNAFYEKCDNVIFDIEKLKQQARSFLDQLNCDPSELKDKFVSCMKQLVEYNYLMTDFHLALNNIDATDAVSTSITPTSDKTHKLSTPLTPTPVYLMDTPVDPKPSTSKACINGAPAEKTKKKKILKDNTLIAFSSSSCSTESVYEEAQKIDIAKSQFEAIKITKAETEQVIGRAITKNNIPEPTQPIQECQLPAQTLLQEDCTYKANITHMDGLSFWVIIEEDFNDAHQMISEMNEYYSKNRKALNLHELMSMPYCAVYSQVNQCYFRAFIIQLSESDVTVVNVYLVDVGEKCSASVSNIQPLEPRFCSKPPFARTCHFAGVDIQGCDSGPLDSFLDDFVNVPCKIKIEDNSSESMSAYVILASGELLSDIMALFGYVRLLDKHKEKEKPKTKKSVTLNEPTRENHVEDNPKRTEPNPIEDEDNPEYTDPLLAVAGYHNRDEKDICKHYKGGPEKTCFKGARCKKRHVMMHPDGWTLDRIPVTGRNCAPLSLPEPGTICRVLVVCVVHYKSFYVQFPDNNINKNEPKPQFGVLLPPTTLKDLILAMNSQSARTSYKPLRTYPAPGELVAALYPPDNQWYRAKVRSCSIPDHDLEVVYIDFGNVMCVREDEVRELEPRFCRLPAQAVRCTLAGVGAKTGDSHQWLAVKELLTKMILEKVFDARIMERVFDEINIDLLDNQGFSIGEQLVVAMPDVLQYNKPEVVYDNSASVQVVVP</sequence>
<dbReference type="GO" id="GO:0008270">
    <property type="term" value="F:zinc ion binding"/>
    <property type="evidence" value="ECO:0007669"/>
    <property type="project" value="UniProtKB-KW"/>
</dbReference>
<accession>A0A6J1P0D4</accession>
<evidence type="ECO:0000256" key="1">
    <source>
        <dbReference type="PROSITE-ProRule" id="PRU00723"/>
    </source>
</evidence>
<feature type="zinc finger region" description="C3H1-type" evidence="1">
    <location>
        <begin position="460"/>
        <end position="490"/>
    </location>
</feature>
<dbReference type="InterPro" id="IPR000571">
    <property type="entry name" value="Znf_CCCH"/>
</dbReference>
<dbReference type="AlphaFoldDB" id="A0A6J1P0D4"/>
<feature type="domain" description="C3H1-type" evidence="3">
    <location>
        <begin position="460"/>
        <end position="490"/>
    </location>
</feature>
<dbReference type="InterPro" id="IPR050621">
    <property type="entry name" value="Tudor_domain_containing"/>
</dbReference>
<dbReference type="Pfam" id="PF00567">
    <property type="entry name" value="TUDOR"/>
    <property type="match status" value="2"/>
</dbReference>
<keyword evidence="1" id="KW-0862">Zinc</keyword>
<feature type="compositionally biased region" description="Basic and acidic residues" evidence="2">
    <location>
        <begin position="421"/>
        <end position="435"/>
    </location>
</feature>
<gene>
    <name evidence="6" type="primary">LOC112055342</name>
</gene>
<dbReference type="GO" id="GO:0005737">
    <property type="term" value="C:cytoplasm"/>
    <property type="evidence" value="ECO:0007669"/>
    <property type="project" value="UniProtKB-ARBA"/>
</dbReference>
<keyword evidence="5" id="KW-1185">Reference proteome</keyword>
<dbReference type="Gene3D" id="2.40.50.90">
    <property type="match status" value="1"/>
</dbReference>
<dbReference type="SMART" id="SM00333">
    <property type="entry name" value="TUDOR"/>
    <property type="match status" value="2"/>
</dbReference>
<dbReference type="Proteomes" id="UP001652582">
    <property type="component" value="Chromosome 11"/>
</dbReference>
<name>A0A6J1P0D4_BICAN</name>
<dbReference type="PROSITE" id="PS50103">
    <property type="entry name" value="ZF_C3H1"/>
    <property type="match status" value="1"/>
</dbReference>
<protein>
    <submittedName>
        <fullName evidence="6">Uncharacterized protein LOC112055342 isoform X1</fullName>
    </submittedName>
</protein>
<dbReference type="InterPro" id="IPR035437">
    <property type="entry name" value="SNase_OB-fold_sf"/>
</dbReference>
<organism evidence="5 6">
    <name type="scientific">Bicyclus anynana</name>
    <name type="common">Squinting bush brown butterfly</name>
    <dbReference type="NCBI Taxonomy" id="110368"/>
    <lineage>
        <taxon>Eukaryota</taxon>
        <taxon>Metazoa</taxon>
        <taxon>Ecdysozoa</taxon>
        <taxon>Arthropoda</taxon>
        <taxon>Hexapoda</taxon>
        <taxon>Insecta</taxon>
        <taxon>Pterygota</taxon>
        <taxon>Neoptera</taxon>
        <taxon>Endopterygota</taxon>
        <taxon>Lepidoptera</taxon>
        <taxon>Glossata</taxon>
        <taxon>Ditrysia</taxon>
        <taxon>Papilionoidea</taxon>
        <taxon>Nymphalidae</taxon>
        <taxon>Satyrinae</taxon>
        <taxon>Satyrini</taxon>
        <taxon>Mycalesina</taxon>
        <taxon>Bicyclus</taxon>
    </lineage>
</organism>
<evidence type="ECO:0000313" key="6">
    <source>
        <dbReference type="RefSeq" id="XP_023951177.2"/>
    </source>
</evidence>
<feature type="domain" description="Tudor" evidence="4">
    <location>
        <begin position="581"/>
        <end position="641"/>
    </location>
</feature>
<feature type="region of interest" description="Disordered" evidence="2">
    <location>
        <begin position="406"/>
        <end position="446"/>
    </location>
</feature>
<keyword evidence="1" id="KW-0863">Zinc-finger</keyword>
<dbReference type="OrthoDB" id="10052065at2759"/>
<evidence type="ECO:0000259" key="3">
    <source>
        <dbReference type="PROSITE" id="PS50103"/>
    </source>
</evidence>
<keyword evidence="1" id="KW-0479">Metal-binding</keyword>
<dbReference type="GeneID" id="112055342"/>
<evidence type="ECO:0000259" key="4">
    <source>
        <dbReference type="PROSITE" id="PS50304"/>
    </source>
</evidence>
<dbReference type="RefSeq" id="XP_023951177.2">
    <property type="nucleotide sequence ID" value="XM_024095409.2"/>
</dbReference>
<proteinExistence type="predicted"/>